<evidence type="ECO:0000313" key="4">
    <source>
        <dbReference type="EMBL" id="ETO05711.1"/>
    </source>
</evidence>
<evidence type="ECO:0000259" key="3">
    <source>
        <dbReference type="Pfam" id="PF00924"/>
    </source>
</evidence>
<evidence type="ECO:0000256" key="2">
    <source>
        <dbReference type="SAM" id="Phobius"/>
    </source>
</evidence>
<protein>
    <submittedName>
        <fullName evidence="4">MscS-Like mechanosensitive ion channel MSCL15</fullName>
    </submittedName>
</protein>
<feature type="domain" description="Mechanosensitive ion channel MscS" evidence="3">
    <location>
        <begin position="666"/>
        <end position="710"/>
    </location>
</feature>
<dbReference type="GO" id="GO:0016020">
    <property type="term" value="C:membrane"/>
    <property type="evidence" value="ECO:0007669"/>
    <property type="project" value="InterPro"/>
</dbReference>
<feature type="transmembrane region" description="Helical" evidence="2">
    <location>
        <begin position="20"/>
        <end position="49"/>
    </location>
</feature>
<feature type="region of interest" description="Disordered" evidence="1">
    <location>
        <begin position="223"/>
        <end position="247"/>
    </location>
</feature>
<name>X6LWF8_RETFI</name>
<feature type="transmembrane region" description="Helical" evidence="2">
    <location>
        <begin position="69"/>
        <end position="87"/>
    </location>
</feature>
<reference evidence="4 5" key="1">
    <citation type="journal article" date="2013" name="Curr. Biol.">
        <title>The Genome of the Foraminiferan Reticulomyxa filosa.</title>
        <authorList>
            <person name="Glockner G."/>
            <person name="Hulsmann N."/>
            <person name="Schleicher M."/>
            <person name="Noegel A.A."/>
            <person name="Eichinger L."/>
            <person name="Gallinger C."/>
            <person name="Pawlowski J."/>
            <person name="Sierra R."/>
            <person name="Euteneuer U."/>
            <person name="Pillet L."/>
            <person name="Moustafa A."/>
            <person name="Platzer M."/>
            <person name="Groth M."/>
            <person name="Szafranski K."/>
            <person name="Schliwa M."/>
        </authorList>
    </citation>
    <scope>NUCLEOTIDE SEQUENCE [LARGE SCALE GENOMIC DNA]</scope>
</reference>
<evidence type="ECO:0000313" key="5">
    <source>
        <dbReference type="Proteomes" id="UP000023152"/>
    </source>
</evidence>
<sequence length="835" mass="96570">MLYYYLDHDREGLDIPAYAWFFWISSIFWFVAISRIISSMVSFLLQIFFKNNWKIHFYFLPLESSTARFVQVNLSFICFMVLVGVFTANSDINVWHLEEDYGKLTTFFRVLLCLLILEWLMFIKSMAIRFFNARIYLSKYFRLFEVDIKLSAYESWLKSLLGDKKVFTPSLTDFLVSFPSHPKAQKLYRTEHLHAFCLNVTQHDPLLVEQFRHVIVSSPADDMEGLESHSTMDRNLSHPTSHGEDNVNVNVNVNAKANASGLGLANPFGKKEKRKTRRGKKKREAEGGKRKKGTKKGNDDEDEQQQEMLEDGLLEVKTDTANDVTMTMATTSLEKKKSLDVPHPNDWMAISSSSMKPVSEHTTMKKDNDVDSLLAYKQSHNSFYRLLHTKRQRHAHPKWTTLTFHEFFAKPKHARGVAGGRKDPSKYYFTTWSRHCEVVDPLWKKIRLAATAHDVNSSQTIKDHITLWAFDSVKTKVTIADEKTLKKVSKILAAYIMPKRIEVDYHFDPIITITIIIILPPKKNQGSTHNNPSPTLLKKSARGYLIESDFVKIFGSGKRYEAHRAFRRFDSGQKGKVTYVNLHGGYSTSLQTLSMPDKLFCLFFFFFVLKGREMYVYVHCKIIYILLMFFVACFVFLLVFHYDITTAISMYASLIALVLIFGSSALSSIVNGVILIYLIQPFSVGHVIYLNNTRYTVKKMGLTSTFFETSWGTPACTCKECLIVLEVEMKHTTLAFSSQQETTNKQLEEFKKLFMIYIKHVIPLISNDNVWIIFYEFDQLGRTRVCLWIDSLLSFANGRARWNQHSEIIFGIRKILEDLKIRESNDTINISIQFI</sequence>
<dbReference type="Pfam" id="PF00924">
    <property type="entry name" value="MS_channel_2nd"/>
    <property type="match status" value="1"/>
</dbReference>
<feature type="compositionally biased region" description="Basic residues" evidence="1">
    <location>
        <begin position="271"/>
        <end position="282"/>
    </location>
</feature>
<accession>X6LWF8</accession>
<keyword evidence="2" id="KW-1133">Transmembrane helix</keyword>
<feature type="region of interest" description="Disordered" evidence="1">
    <location>
        <begin position="260"/>
        <end position="304"/>
    </location>
</feature>
<dbReference type="OrthoDB" id="544685at2759"/>
<proteinExistence type="predicted"/>
<keyword evidence="2" id="KW-0472">Membrane</keyword>
<keyword evidence="2" id="KW-0812">Transmembrane</keyword>
<gene>
    <name evidence="4" type="ORF">RFI_31685</name>
</gene>
<dbReference type="GO" id="GO:0055085">
    <property type="term" value="P:transmembrane transport"/>
    <property type="evidence" value="ECO:0007669"/>
    <property type="project" value="InterPro"/>
</dbReference>
<dbReference type="AlphaFoldDB" id="X6LWF8"/>
<comment type="caution">
    <text evidence="4">The sequence shown here is derived from an EMBL/GenBank/DDBJ whole genome shotgun (WGS) entry which is preliminary data.</text>
</comment>
<feature type="transmembrane region" description="Helical" evidence="2">
    <location>
        <begin position="654"/>
        <end position="679"/>
    </location>
</feature>
<dbReference type="Proteomes" id="UP000023152">
    <property type="component" value="Unassembled WGS sequence"/>
</dbReference>
<organism evidence="4 5">
    <name type="scientific">Reticulomyxa filosa</name>
    <dbReference type="NCBI Taxonomy" id="46433"/>
    <lineage>
        <taxon>Eukaryota</taxon>
        <taxon>Sar</taxon>
        <taxon>Rhizaria</taxon>
        <taxon>Retaria</taxon>
        <taxon>Foraminifera</taxon>
        <taxon>Monothalamids</taxon>
        <taxon>Reticulomyxidae</taxon>
        <taxon>Reticulomyxa</taxon>
    </lineage>
</organism>
<dbReference type="EMBL" id="ASPP01027837">
    <property type="protein sequence ID" value="ETO05711.1"/>
    <property type="molecule type" value="Genomic_DNA"/>
</dbReference>
<feature type="transmembrane region" description="Helical" evidence="2">
    <location>
        <begin position="107"/>
        <end position="131"/>
    </location>
</feature>
<dbReference type="InterPro" id="IPR006685">
    <property type="entry name" value="MscS_channel_2nd"/>
</dbReference>
<feature type="transmembrane region" description="Helical" evidence="2">
    <location>
        <begin position="622"/>
        <end position="642"/>
    </location>
</feature>
<keyword evidence="5" id="KW-1185">Reference proteome</keyword>
<evidence type="ECO:0000256" key="1">
    <source>
        <dbReference type="SAM" id="MobiDB-lite"/>
    </source>
</evidence>
<feature type="compositionally biased region" description="Basic and acidic residues" evidence="1">
    <location>
        <begin position="226"/>
        <end position="245"/>
    </location>
</feature>